<feature type="domain" description="ZP" evidence="4">
    <location>
        <begin position="716"/>
        <end position="962"/>
    </location>
</feature>
<dbReference type="SMART" id="SM00473">
    <property type="entry name" value="PAN_AP"/>
    <property type="match status" value="7"/>
</dbReference>
<keyword evidence="2" id="KW-1133">Transmembrane helix</keyword>
<feature type="compositionally biased region" description="Basic and acidic residues" evidence="1">
    <location>
        <begin position="1228"/>
        <end position="1240"/>
    </location>
</feature>
<dbReference type="SUPFAM" id="SSF57414">
    <property type="entry name" value="Hairpin loop containing domain-like"/>
    <property type="match status" value="6"/>
</dbReference>
<feature type="compositionally biased region" description="Polar residues" evidence="1">
    <location>
        <begin position="1149"/>
        <end position="1162"/>
    </location>
</feature>
<keyword evidence="2" id="KW-0472">Membrane</keyword>
<dbReference type="PROSITE" id="PS51034">
    <property type="entry name" value="ZP_2"/>
    <property type="match status" value="1"/>
</dbReference>
<sequence length="1384" mass="156353">MRCDQLDRNSQGRTRELALRTAENYFERSCLRGQAAMACQGKAWAFERVLGYEMSPHLYERSIPLVQSRRDCEESCLNQVSFTCRSAFYNEETTECKLCREDRRTRPTDYKPNNNIKISYLENQCITASPCNYVETSNAFPTYTDVVQTSGIITQESCERACTTYSTFNCRSFAFYSSSGQCFLSGDDTASAGQDAAQGRSGINYFERKCETGPPTPSSSYTPFPPTPTFTPPPGQKCQFNEQLAYDKVTGYELVAVAGSSLYQGSPSSPGISYECLQKCRITTDCRAFNLDYQRQHCTGLRYTSADRLYDLRPSFGKSYFEGICLPNISRCLYKPVERDQYMLYTAKSVTGATSTFQCEKECNQEREFTCRSYTFVEQGGFVGGNQCLLSGESRETNQERALQFRSRALYAEKNCQGGSVTVLPTSSTLPPFSTYPTFPPTYPPQEKCVLDQYTYEKTSGYDFQLGRRELIRVRGVIGIVGECQNACQRLGDRCRAFVIQYGEYQRCFWLDNAAVDNSDALTSTPGMTYFEKICLRGRPCSKLWAFERVPGFELQEPPEREIPDVATRKDCEDYCLNERQFLCRSATYFYGNRICRMSSETRRTRPKSFQRATGVADYLENQCTPEPATCQYQDFLNRFLPKIDRLLRTLSLPECQQRCDEERRFSCRSVNFETVSRDCGLCSDDTTNTDGQSSLQFRRNSVFSEKGTCEQVSVQCTEQDMLLTLNFQSPFNGRVYAKGNPVQCFVVGQGQPTLQFAISLGSRCGTRKEGLKTYANEVVVQQHPIIVMDTDRTIRVVCSFETGERTVTMEAFGPNGEKGVEVTTRRPSISSIVTNTATPPNVAMRILDPSGRDAQVVGLGDELELRIDLMDLATTYAIFARNLYARSSNGESLFLIDSNGCPTDSSIFPALQLNTRNRKSLFGNFKAFRFPSTGRVNFEVQIRFCQEQCEPVRCANNVQSYGRRKRDTKELVVGSNHFSTKHSQISNEPSEGNGQMSQSDTGLNIYPVMVPHSAVIEATELKLKPRDYLNESEISTMSSISTVQTTSSTTVKPLFEISKNQTSNASRIDYPPRDSPFDRVYGQRYEQDNLSKENGSLVDYPLDVENSSYQQDIILKKDDNRSNYPQSESPYKNTNEKHEQVPKDFDNQPGNARAGSSNDGSYSIPYGTGSSVTSQQHNKSVNQQSSWPDHDIYSEFQGSGTWNESPFGKTASYLQNNPYSNKNGVQKHWEDDDREEDYHSQQGMISEFQNGTPAKEIVAITQRPVPQEIPLSLAITVGEDPEPQEPWSHTRYSAPFGLEEESDMVCTSQSTIIATAITLSLLHLSLFVGGYYYYRWHRKNKRKKQMDDQLPFPVPNNTNPSQIIYGSADVTFRSVYGGYDSPP</sequence>
<keyword evidence="5" id="KW-1185">Reference proteome</keyword>
<feature type="region of interest" description="Disordered" evidence="1">
    <location>
        <begin position="977"/>
        <end position="1003"/>
    </location>
</feature>
<feature type="compositionally biased region" description="Polar residues" evidence="1">
    <location>
        <begin position="1123"/>
        <end position="1134"/>
    </location>
</feature>
<feature type="domain" description="Apple" evidence="3">
    <location>
        <begin position="541"/>
        <end position="624"/>
    </location>
</feature>
<gene>
    <name evidence="6" type="primary">LOC106460834</name>
</gene>
<dbReference type="PROSITE" id="PS50948">
    <property type="entry name" value="PAN"/>
    <property type="match status" value="7"/>
</dbReference>
<dbReference type="GeneID" id="106460834"/>
<evidence type="ECO:0000256" key="2">
    <source>
        <dbReference type="SAM" id="Phobius"/>
    </source>
</evidence>
<dbReference type="RefSeq" id="XP_022243343.1">
    <property type="nucleotide sequence ID" value="XM_022387635.1"/>
</dbReference>
<dbReference type="Gene3D" id="3.50.4.10">
    <property type="entry name" value="Hepatocyte Growth Factor"/>
    <property type="match status" value="5"/>
</dbReference>
<dbReference type="Pfam" id="PF25057">
    <property type="entry name" value="CUT_N"/>
    <property type="match status" value="1"/>
</dbReference>
<feature type="transmembrane region" description="Helical" evidence="2">
    <location>
        <begin position="1313"/>
        <end position="1335"/>
    </location>
</feature>
<feature type="domain" description="Apple" evidence="3">
    <location>
        <begin position="332"/>
        <end position="416"/>
    </location>
</feature>
<dbReference type="PANTHER" id="PTHR47327">
    <property type="entry name" value="FI18240P1-RELATED"/>
    <property type="match status" value="1"/>
</dbReference>
<evidence type="ECO:0000313" key="6">
    <source>
        <dbReference type="RefSeq" id="XP_022243343.1"/>
    </source>
</evidence>
<evidence type="ECO:0000259" key="4">
    <source>
        <dbReference type="PROSITE" id="PS51034"/>
    </source>
</evidence>
<reference evidence="6" key="1">
    <citation type="submission" date="2025-08" db="UniProtKB">
        <authorList>
            <consortium name="RefSeq"/>
        </authorList>
    </citation>
    <scope>IDENTIFICATION</scope>
    <source>
        <tissue evidence="6">Muscle</tissue>
    </source>
</reference>
<evidence type="ECO:0000256" key="1">
    <source>
        <dbReference type="SAM" id="MobiDB-lite"/>
    </source>
</evidence>
<dbReference type="CDD" id="cd01099">
    <property type="entry name" value="PAN_AP_HGF"/>
    <property type="match status" value="5"/>
</dbReference>
<evidence type="ECO:0000259" key="3">
    <source>
        <dbReference type="PROSITE" id="PS50948"/>
    </source>
</evidence>
<dbReference type="SMART" id="SM00241">
    <property type="entry name" value="ZP"/>
    <property type="match status" value="1"/>
</dbReference>
<protein>
    <submittedName>
        <fullName evidence="6">Uncharacterized protein LOC106460834</fullName>
    </submittedName>
</protein>
<feature type="domain" description="Apple" evidence="3">
    <location>
        <begin position="631"/>
        <end position="710"/>
    </location>
</feature>
<keyword evidence="2" id="KW-0812">Transmembrane</keyword>
<dbReference type="Proteomes" id="UP000694941">
    <property type="component" value="Unplaced"/>
</dbReference>
<dbReference type="InterPro" id="IPR003609">
    <property type="entry name" value="Pan_app"/>
</dbReference>
<dbReference type="InterPro" id="IPR052774">
    <property type="entry name" value="Celegans_DevNeuronal_Protein"/>
</dbReference>
<feature type="domain" description="Apple" evidence="3">
    <location>
        <begin position="238"/>
        <end position="325"/>
    </location>
</feature>
<feature type="domain" description="Apple" evidence="3">
    <location>
        <begin position="449"/>
        <end position="535"/>
    </location>
</feature>
<name>A0ABM1SI88_LIMPO</name>
<proteinExistence type="predicted"/>
<feature type="compositionally biased region" description="Basic and acidic residues" evidence="1">
    <location>
        <begin position="1135"/>
        <end position="1147"/>
    </location>
</feature>
<dbReference type="InterPro" id="IPR056953">
    <property type="entry name" value="CUT_N"/>
</dbReference>
<feature type="domain" description="Apple" evidence="3">
    <location>
        <begin position="39"/>
        <end position="125"/>
    </location>
</feature>
<organism evidence="5 6">
    <name type="scientific">Limulus polyphemus</name>
    <name type="common">Atlantic horseshoe crab</name>
    <dbReference type="NCBI Taxonomy" id="6850"/>
    <lineage>
        <taxon>Eukaryota</taxon>
        <taxon>Metazoa</taxon>
        <taxon>Ecdysozoa</taxon>
        <taxon>Arthropoda</taxon>
        <taxon>Chelicerata</taxon>
        <taxon>Merostomata</taxon>
        <taxon>Xiphosura</taxon>
        <taxon>Limulidae</taxon>
        <taxon>Limulus</taxon>
    </lineage>
</organism>
<dbReference type="InterPro" id="IPR001507">
    <property type="entry name" value="ZP_dom"/>
</dbReference>
<dbReference type="Pfam" id="PF00024">
    <property type="entry name" value="PAN_1"/>
    <property type="match status" value="6"/>
</dbReference>
<evidence type="ECO:0000313" key="5">
    <source>
        <dbReference type="Proteomes" id="UP000694941"/>
    </source>
</evidence>
<feature type="compositionally biased region" description="Polar residues" evidence="1">
    <location>
        <begin position="1169"/>
        <end position="1188"/>
    </location>
</feature>
<accession>A0ABM1SI88</accession>
<feature type="compositionally biased region" description="Polar residues" evidence="1">
    <location>
        <begin position="1213"/>
        <end position="1225"/>
    </location>
</feature>
<feature type="domain" description="Apple" evidence="3">
    <location>
        <begin position="131"/>
        <end position="210"/>
    </location>
</feature>
<feature type="region of interest" description="Disordered" evidence="1">
    <location>
        <begin position="1114"/>
        <end position="1241"/>
    </location>
</feature>
<feature type="region of interest" description="Disordered" evidence="1">
    <location>
        <begin position="1055"/>
        <end position="1080"/>
    </location>
</feature>
<dbReference type="PANTHER" id="PTHR47327:SF9">
    <property type="entry name" value="NO MECHANORECEPTOR POTENTIAL A, ISOFORM A"/>
    <property type="match status" value="1"/>
</dbReference>